<dbReference type="Gene3D" id="3.30.2350.10">
    <property type="entry name" value="Pseudouridine synthase"/>
    <property type="match status" value="1"/>
</dbReference>
<dbReference type="SUPFAM" id="SSF55120">
    <property type="entry name" value="Pseudouridine synthase"/>
    <property type="match status" value="1"/>
</dbReference>
<dbReference type="GO" id="GO:0140098">
    <property type="term" value="F:catalytic activity, acting on RNA"/>
    <property type="evidence" value="ECO:0007669"/>
    <property type="project" value="UniProtKB-ARBA"/>
</dbReference>
<dbReference type="InterPro" id="IPR050188">
    <property type="entry name" value="RluA_PseudoU_synthase"/>
</dbReference>
<dbReference type="InterPro" id="IPR020103">
    <property type="entry name" value="PsdUridine_synth_cat_dom_sf"/>
</dbReference>
<dbReference type="PANTHER" id="PTHR21600">
    <property type="entry name" value="MITOCHONDRIAL RNA PSEUDOURIDINE SYNTHASE"/>
    <property type="match status" value="1"/>
</dbReference>
<protein>
    <submittedName>
        <fullName evidence="2">RNA pseudouridine synthase</fullName>
    </submittedName>
</protein>
<dbReference type="RefSeq" id="WP_185676309.1">
    <property type="nucleotide sequence ID" value="NZ_JACHVB010000035.1"/>
</dbReference>
<gene>
    <name evidence="2" type="ORF">H5P28_13905</name>
</gene>
<evidence type="ECO:0000313" key="2">
    <source>
        <dbReference type="EMBL" id="MBC2595357.1"/>
    </source>
</evidence>
<evidence type="ECO:0000313" key="3">
    <source>
        <dbReference type="Proteomes" id="UP000546464"/>
    </source>
</evidence>
<comment type="similarity">
    <text evidence="1">Belongs to the pseudouridine synthase RluA family.</text>
</comment>
<evidence type="ECO:0000256" key="1">
    <source>
        <dbReference type="ARBA" id="ARBA00010876"/>
    </source>
</evidence>
<name>A0A842HIL0_9BACT</name>
<proteinExistence type="inferred from homology"/>
<comment type="caution">
    <text evidence="2">The sequence shown here is derived from an EMBL/GenBank/DDBJ whole genome shotgun (WGS) entry which is preliminary data.</text>
</comment>
<dbReference type="GO" id="GO:0000455">
    <property type="term" value="P:enzyme-directed rRNA pseudouridine synthesis"/>
    <property type="evidence" value="ECO:0007669"/>
    <property type="project" value="TreeGrafter"/>
</dbReference>
<sequence length="267" mass="29859">MASTEQTRFIGFPPPLLGGRPQRLPVLGCEPGQWLALDKPADVLTERHRWYPGMPALVPALNAQAEAGKPELEPYGVTEARHVYILEPEISGVLLLALSDERLQQLREAYGSGQMRFRFGFLAQWRGGPEERSSQLPVAVHNTEARALISHQSGKKCRTRFRLVERLGDYAWWEASATYLRPHQIRLHAAELGLPAVGDALYGGPEPICLSMLKRDYRQRGIERPLYDGLCLHLEGLEANLPGQAIRLEAGLPKGLAVLRRRLLMHA</sequence>
<reference evidence="2 3" key="1">
    <citation type="submission" date="2020-07" db="EMBL/GenBank/DDBJ databases">
        <authorList>
            <person name="Feng X."/>
        </authorList>
    </citation>
    <scope>NUCLEOTIDE SEQUENCE [LARGE SCALE GENOMIC DNA]</scope>
    <source>
        <strain evidence="2 3">JCM31066</strain>
    </source>
</reference>
<dbReference type="GO" id="GO:0003723">
    <property type="term" value="F:RNA binding"/>
    <property type="evidence" value="ECO:0007669"/>
    <property type="project" value="InterPro"/>
</dbReference>
<keyword evidence="3" id="KW-1185">Reference proteome</keyword>
<organism evidence="2 3">
    <name type="scientific">Ruficoccus amylovorans</name>
    <dbReference type="NCBI Taxonomy" id="1804625"/>
    <lineage>
        <taxon>Bacteria</taxon>
        <taxon>Pseudomonadati</taxon>
        <taxon>Verrucomicrobiota</taxon>
        <taxon>Opitutia</taxon>
        <taxon>Puniceicoccales</taxon>
        <taxon>Cerasicoccaceae</taxon>
        <taxon>Ruficoccus</taxon>
    </lineage>
</organism>
<accession>A0A842HIL0</accession>
<dbReference type="GO" id="GO:0009982">
    <property type="term" value="F:pseudouridine synthase activity"/>
    <property type="evidence" value="ECO:0007669"/>
    <property type="project" value="InterPro"/>
</dbReference>
<dbReference type="PANTHER" id="PTHR21600:SF87">
    <property type="entry name" value="RNA PSEUDOURIDYLATE SYNTHASE DOMAIN-CONTAINING PROTEIN 1"/>
    <property type="match status" value="1"/>
</dbReference>
<dbReference type="EMBL" id="JACHVB010000035">
    <property type="protein sequence ID" value="MBC2595357.1"/>
    <property type="molecule type" value="Genomic_DNA"/>
</dbReference>
<dbReference type="Proteomes" id="UP000546464">
    <property type="component" value="Unassembled WGS sequence"/>
</dbReference>
<dbReference type="AlphaFoldDB" id="A0A842HIL0"/>